<dbReference type="OrthoDB" id="5504993at2"/>
<dbReference type="RefSeq" id="WP_002630148.1">
    <property type="nucleotide sequence ID" value="NZ_ANAH02000007.1"/>
</dbReference>
<sequence>MSNTPRRSQLGPYQLGPRYRNTGEDLGRIYRARNAKTGAPALVLQHTDRQALDVPVADWTLRLSSSVSPAYLSLEVESAPEDADAQDVGEELDFLLYDLHEVVTRTLRNPETLRHLRALHVPTARAAPPATPAWLRPAFGAVLTACFALLLLRAGNSAQVEDWSSRPELVTARRDAGWDAGGDLTGLLLTDTVDVGPVVLARPMPKKPFDVQKRPPCNKALEEEHFDGCWVETKKSAPCPDELYELEGKCFLPAAKPQQRPASLFR</sequence>
<proteinExistence type="predicted"/>
<evidence type="ECO:0000313" key="3">
    <source>
        <dbReference type="Proteomes" id="UP000011682"/>
    </source>
</evidence>
<reference evidence="2" key="1">
    <citation type="submission" date="2013-05" db="EMBL/GenBank/DDBJ databases">
        <title>Genome assembly of Cystobacter fuscus DSM 2262.</title>
        <authorList>
            <person name="Sharma G."/>
            <person name="Khatri I."/>
            <person name="Kaur C."/>
            <person name="Mayilraj S."/>
            <person name="Subramanian S."/>
        </authorList>
    </citation>
    <scope>NUCLEOTIDE SEQUENCE [LARGE SCALE GENOMIC DNA]</scope>
    <source>
        <strain evidence="2">DSM 2262</strain>
    </source>
</reference>
<protein>
    <submittedName>
        <fullName evidence="2">Uncharacterized protein</fullName>
    </submittedName>
</protein>
<dbReference type="EMBL" id="ANAH02000007">
    <property type="protein sequence ID" value="EPX62523.1"/>
    <property type="molecule type" value="Genomic_DNA"/>
</dbReference>
<organism evidence="2 3">
    <name type="scientific">Cystobacter fuscus (strain ATCC 25194 / DSM 2262 / NBRC 100088 / M29)</name>
    <dbReference type="NCBI Taxonomy" id="1242864"/>
    <lineage>
        <taxon>Bacteria</taxon>
        <taxon>Pseudomonadati</taxon>
        <taxon>Myxococcota</taxon>
        <taxon>Myxococcia</taxon>
        <taxon>Myxococcales</taxon>
        <taxon>Cystobacterineae</taxon>
        <taxon>Archangiaceae</taxon>
        <taxon>Cystobacter</taxon>
    </lineage>
</organism>
<accession>S9R0T8</accession>
<feature type="region of interest" description="Disordered" evidence="1">
    <location>
        <begin position="1"/>
        <end position="20"/>
    </location>
</feature>
<dbReference type="Proteomes" id="UP000011682">
    <property type="component" value="Unassembled WGS sequence"/>
</dbReference>
<evidence type="ECO:0000256" key="1">
    <source>
        <dbReference type="SAM" id="MobiDB-lite"/>
    </source>
</evidence>
<dbReference type="eggNOG" id="COG0515">
    <property type="taxonomic scope" value="Bacteria"/>
</dbReference>
<name>S9R0T8_CYSF2</name>
<evidence type="ECO:0000313" key="2">
    <source>
        <dbReference type="EMBL" id="EPX62523.1"/>
    </source>
</evidence>
<gene>
    <name evidence="2" type="ORF">D187_008711</name>
</gene>
<dbReference type="AlphaFoldDB" id="S9R0T8"/>
<comment type="caution">
    <text evidence="2">The sequence shown here is derived from an EMBL/GenBank/DDBJ whole genome shotgun (WGS) entry which is preliminary data.</text>
</comment>
<keyword evidence="3" id="KW-1185">Reference proteome</keyword>